<organism evidence="6 7">
    <name type="scientific">Cutibacterium granulosum</name>
    <dbReference type="NCBI Taxonomy" id="33011"/>
    <lineage>
        <taxon>Bacteria</taxon>
        <taxon>Bacillati</taxon>
        <taxon>Actinomycetota</taxon>
        <taxon>Actinomycetes</taxon>
        <taxon>Propionibacteriales</taxon>
        <taxon>Propionibacteriaceae</taxon>
        <taxon>Cutibacterium</taxon>
    </lineage>
</organism>
<dbReference type="SMART" id="SM00644">
    <property type="entry name" value="Ami_2"/>
    <property type="match status" value="1"/>
</dbReference>
<dbReference type="Gene3D" id="3.40.80.10">
    <property type="entry name" value="Peptidoglycan recognition protein-like"/>
    <property type="match status" value="1"/>
</dbReference>
<dbReference type="GO" id="GO:0009253">
    <property type="term" value="P:peptidoglycan catabolic process"/>
    <property type="evidence" value="ECO:0007669"/>
    <property type="project" value="InterPro"/>
</dbReference>
<dbReference type="GO" id="GO:0009254">
    <property type="term" value="P:peptidoglycan turnover"/>
    <property type="evidence" value="ECO:0007669"/>
    <property type="project" value="TreeGrafter"/>
</dbReference>
<sequence>MTFIQAAHRGGTSNTPITRLVIHATCPDVGFPSASRAGRAVSTAEYFASTSRSASAHYVCDISTTVQCLSEATIGYHAPPNAHSIGIEICAAGGSRASFEKASHAYTREQWLSPQVWPAVERAAILARDICHRHHIPIRRLSVAQVRAGERGICGHNEVSEAFHQSDHDDPGPYFPWNEFIAAVQGKTTTPEGELSMSDVNTLTKLIKASNDQLHYDIGVVQTQNGNIKKKIDNLSWVKNPVTGKKWSTKDALWSVWYYVLECRNRIQAIENRIYDLEKKVK</sequence>
<proteinExistence type="predicted"/>
<dbReference type="KEGG" id="cgrn:4412665_01621"/>
<dbReference type="PANTHER" id="PTHR30417">
    <property type="entry name" value="N-ACETYLMURAMOYL-L-ALANINE AMIDASE AMID"/>
    <property type="match status" value="1"/>
</dbReference>
<feature type="domain" description="N-acetylmuramoyl-L-alanine amidase" evidence="5">
    <location>
        <begin position="6"/>
        <end position="172"/>
    </location>
</feature>
<accession>A0A239WUA5</accession>
<gene>
    <name evidence="6" type="ORF">SAMEA4412665_01621</name>
</gene>
<dbReference type="InterPro" id="IPR036505">
    <property type="entry name" value="Amidase/PGRP_sf"/>
</dbReference>
<evidence type="ECO:0000313" key="7">
    <source>
        <dbReference type="Proteomes" id="UP000215332"/>
    </source>
</evidence>
<dbReference type="EMBL" id="LT906441">
    <property type="protein sequence ID" value="SNV38012.1"/>
    <property type="molecule type" value="Genomic_DNA"/>
</dbReference>
<dbReference type="Proteomes" id="UP000215332">
    <property type="component" value="Chromosome 1"/>
</dbReference>
<evidence type="ECO:0000256" key="2">
    <source>
        <dbReference type="ARBA" id="ARBA00011901"/>
    </source>
</evidence>
<reference evidence="6 7" key="1">
    <citation type="submission" date="2017-06" db="EMBL/GenBank/DDBJ databases">
        <authorList>
            <consortium name="Pathogen Informatics"/>
        </authorList>
    </citation>
    <scope>NUCLEOTIDE SEQUENCE [LARGE SCALE GENOMIC DNA]</scope>
    <source>
        <strain evidence="6 7">NCTC11865</strain>
    </source>
</reference>
<keyword evidence="3" id="KW-0378">Hydrolase</keyword>
<dbReference type="CDD" id="cd06583">
    <property type="entry name" value="PGRP"/>
    <property type="match status" value="1"/>
</dbReference>
<evidence type="ECO:0000313" key="6">
    <source>
        <dbReference type="EMBL" id="SNV38012.1"/>
    </source>
</evidence>
<comment type="catalytic activity">
    <reaction evidence="1">
        <text>Hydrolyzes the link between N-acetylmuramoyl residues and L-amino acid residues in certain cell-wall glycopeptides.</text>
        <dbReference type="EC" id="3.5.1.28"/>
    </reaction>
</comment>
<protein>
    <recommendedName>
        <fullName evidence="2">N-acetylmuramoyl-L-alanine amidase</fullName>
        <ecNumber evidence="2">3.5.1.28</ecNumber>
    </recommendedName>
</protein>
<dbReference type="InterPro" id="IPR002502">
    <property type="entry name" value="Amidase_domain"/>
</dbReference>
<dbReference type="SUPFAM" id="SSF55846">
    <property type="entry name" value="N-acetylmuramoyl-L-alanine amidase-like"/>
    <property type="match status" value="1"/>
</dbReference>
<dbReference type="PANTHER" id="PTHR30417:SF1">
    <property type="entry name" value="N-ACETYLMURAMOYL-L-ALANINE AMIDASE AMID"/>
    <property type="match status" value="1"/>
</dbReference>
<evidence type="ECO:0000256" key="4">
    <source>
        <dbReference type="ARBA" id="ARBA00023316"/>
    </source>
</evidence>
<evidence type="ECO:0000256" key="3">
    <source>
        <dbReference type="ARBA" id="ARBA00022801"/>
    </source>
</evidence>
<dbReference type="GO" id="GO:0008745">
    <property type="term" value="F:N-acetylmuramoyl-L-alanine amidase activity"/>
    <property type="evidence" value="ECO:0007669"/>
    <property type="project" value="UniProtKB-EC"/>
</dbReference>
<dbReference type="GO" id="GO:0071555">
    <property type="term" value="P:cell wall organization"/>
    <property type="evidence" value="ECO:0007669"/>
    <property type="project" value="UniProtKB-KW"/>
</dbReference>
<dbReference type="Pfam" id="PF01510">
    <property type="entry name" value="Amidase_2"/>
    <property type="match status" value="1"/>
</dbReference>
<keyword evidence="4" id="KW-0961">Cell wall biogenesis/degradation</keyword>
<dbReference type="EC" id="3.5.1.28" evidence="2"/>
<dbReference type="AlphaFoldDB" id="A0A239WUA5"/>
<name>A0A239WUA5_9ACTN</name>
<evidence type="ECO:0000259" key="5">
    <source>
        <dbReference type="SMART" id="SM00644"/>
    </source>
</evidence>
<dbReference type="InterPro" id="IPR051206">
    <property type="entry name" value="NAMLAA_amidase_2"/>
</dbReference>
<evidence type="ECO:0000256" key="1">
    <source>
        <dbReference type="ARBA" id="ARBA00001561"/>
    </source>
</evidence>